<dbReference type="Proteomes" id="UP000604825">
    <property type="component" value="Unassembled WGS sequence"/>
</dbReference>
<keyword evidence="2" id="KW-0812">Transmembrane</keyword>
<protein>
    <recommendedName>
        <fullName evidence="5">Thaumatin-like protein</fullName>
    </recommendedName>
</protein>
<evidence type="ECO:0000256" key="2">
    <source>
        <dbReference type="SAM" id="Phobius"/>
    </source>
</evidence>
<keyword evidence="2" id="KW-0472">Membrane</keyword>
<dbReference type="PRINTS" id="PR00347">
    <property type="entry name" value="THAUMATIN"/>
</dbReference>
<keyword evidence="2" id="KW-1133">Transmembrane helix</keyword>
<dbReference type="Gene3D" id="2.60.110.10">
    <property type="entry name" value="Thaumatin"/>
    <property type="match status" value="1"/>
</dbReference>
<dbReference type="FunFam" id="2.60.110.10:FF:000004">
    <property type="entry name" value="THAUMATIN-LIKE PROTEIN 1"/>
    <property type="match status" value="1"/>
</dbReference>
<feature type="region of interest" description="Disordered" evidence="1">
    <location>
        <begin position="219"/>
        <end position="239"/>
    </location>
</feature>
<sequence>MDITNHCSYTVWPGFLSGAAASSASALDTTGFELVPGESRSMSVPTGWSVLLWGRTLCSTNATTTGEFTRVTGDCGSGGKDCAGSGPSPPATLAQFTLDGSGGMHYYGVSLVDGFNLPVLVAPQGAGPGSNCVLAGCGVDLNAACPAELRVTLGTGGAVACKSACLAFGSPQYCCTGTTDFKQACPRAYSYTYDGAGSTFTCAGGDTTGTYAITFCPSTTSGKPSTSASRSSEPPVNGKLPLINGVSTEPYTGGGRQVGGAASGPWRVVLAVAILGLVAAVLSLLANWLGLFKAIYSR</sequence>
<dbReference type="PROSITE" id="PS51367">
    <property type="entry name" value="THAUMATIN_2"/>
    <property type="match status" value="1"/>
</dbReference>
<dbReference type="InterPro" id="IPR037176">
    <property type="entry name" value="Osmotin/thaumatin-like_sf"/>
</dbReference>
<accession>A0A811RU54</accession>
<dbReference type="OrthoDB" id="430315at2759"/>
<dbReference type="PANTHER" id="PTHR31048">
    <property type="entry name" value="OS03G0233200 PROTEIN"/>
    <property type="match status" value="1"/>
</dbReference>
<gene>
    <name evidence="3" type="ORF">NCGR_LOCUS56516</name>
</gene>
<proteinExistence type="predicted"/>
<organism evidence="3 4">
    <name type="scientific">Miscanthus lutarioriparius</name>
    <dbReference type="NCBI Taxonomy" id="422564"/>
    <lineage>
        <taxon>Eukaryota</taxon>
        <taxon>Viridiplantae</taxon>
        <taxon>Streptophyta</taxon>
        <taxon>Embryophyta</taxon>
        <taxon>Tracheophyta</taxon>
        <taxon>Spermatophyta</taxon>
        <taxon>Magnoliopsida</taxon>
        <taxon>Liliopsida</taxon>
        <taxon>Poales</taxon>
        <taxon>Poaceae</taxon>
        <taxon>PACMAD clade</taxon>
        <taxon>Panicoideae</taxon>
        <taxon>Andropogonodae</taxon>
        <taxon>Andropogoneae</taxon>
        <taxon>Saccharinae</taxon>
        <taxon>Miscanthus</taxon>
    </lineage>
</organism>
<dbReference type="InterPro" id="IPR001938">
    <property type="entry name" value="Thaumatin"/>
</dbReference>
<evidence type="ECO:0000313" key="4">
    <source>
        <dbReference type="Proteomes" id="UP000604825"/>
    </source>
</evidence>
<evidence type="ECO:0000256" key="1">
    <source>
        <dbReference type="SAM" id="MobiDB-lite"/>
    </source>
</evidence>
<name>A0A811RU54_9POAL</name>
<evidence type="ECO:0000313" key="3">
    <source>
        <dbReference type="EMBL" id="CAD6273250.1"/>
    </source>
</evidence>
<feature type="compositionally biased region" description="Polar residues" evidence="1">
    <location>
        <begin position="219"/>
        <end position="234"/>
    </location>
</feature>
<dbReference type="EMBL" id="CAJGYO010000016">
    <property type="protein sequence ID" value="CAD6273250.1"/>
    <property type="molecule type" value="Genomic_DNA"/>
</dbReference>
<comment type="caution">
    <text evidence="3">The sequence shown here is derived from an EMBL/GenBank/DDBJ whole genome shotgun (WGS) entry which is preliminary data.</text>
</comment>
<keyword evidence="4" id="KW-1185">Reference proteome</keyword>
<reference evidence="3" key="1">
    <citation type="submission" date="2020-10" db="EMBL/GenBank/DDBJ databases">
        <authorList>
            <person name="Han B."/>
            <person name="Lu T."/>
            <person name="Zhao Q."/>
            <person name="Huang X."/>
            <person name="Zhao Y."/>
        </authorList>
    </citation>
    <scope>NUCLEOTIDE SEQUENCE</scope>
</reference>
<evidence type="ECO:0008006" key="5">
    <source>
        <dbReference type="Google" id="ProtNLM"/>
    </source>
</evidence>
<dbReference type="SMART" id="SM00205">
    <property type="entry name" value="THN"/>
    <property type="match status" value="1"/>
</dbReference>
<feature type="transmembrane region" description="Helical" evidence="2">
    <location>
        <begin position="266"/>
        <end position="292"/>
    </location>
</feature>
<dbReference type="SUPFAM" id="SSF49870">
    <property type="entry name" value="Osmotin, thaumatin-like protein"/>
    <property type="match status" value="1"/>
</dbReference>
<dbReference type="AlphaFoldDB" id="A0A811RU54"/>
<dbReference type="Pfam" id="PF00314">
    <property type="entry name" value="Thaumatin"/>
    <property type="match status" value="1"/>
</dbReference>